<dbReference type="GO" id="GO:0016020">
    <property type="term" value="C:membrane"/>
    <property type="evidence" value="ECO:0007669"/>
    <property type="project" value="UniProtKB-SubCell"/>
</dbReference>
<evidence type="ECO:0000256" key="6">
    <source>
        <dbReference type="ARBA" id="ARBA00023136"/>
    </source>
</evidence>
<feature type="region of interest" description="Disordered" evidence="9">
    <location>
        <begin position="1098"/>
        <end position="1120"/>
    </location>
</feature>
<dbReference type="SMART" id="SM00409">
    <property type="entry name" value="IG"/>
    <property type="match status" value="7"/>
</dbReference>
<dbReference type="InterPro" id="IPR036179">
    <property type="entry name" value="Ig-like_dom_sf"/>
</dbReference>
<keyword evidence="8" id="KW-0393">Immunoglobulin domain</keyword>
<reference evidence="11 12" key="1">
    <citation type="journal article" date="2021" name="Cell">
        <title>Tracing the genetic footprints of vertebrate landing in non-teleost ray-finned fishes.</title>
        <authorList>
            <person name="Bi X."/>
            <person name="Wang K."/>
            <person name="Yang L."/>
            <person name="Pan H."/>
            <person name="Jiang H."/>
            <person name="Wei Q."/>
            <person name="Fang M."/>
            <person name="Yu H."/>
            <person name="Zhu C."/>
            <person name="Cai Y."/>
            <person name="He Y."/>
            <person name="Gan X."/>
            <person name="Zeng H."/>
            <person name="Yu D."/>
            <person name="Zhu Y."/>
            <person name="Jiang H."/>
            <person name="Qiu Q."/>
            <person name="Yang H."/>
            <person name="Zhang Y.E."/>
            <person name="Wang W."/>
            <person name="Zhu M."/>
            <person name="He S."/>
            <person name="Zhang G."/>
        </authorList>
    </citation>
    <scope>NUCLEOTIDE SEQUENCE [LARGE SCALE GENOMIC DNA]</scope>
    <source>
        <strain evidence="11">Bchr_013</strain>
    </source>
</reference>
<dbReference type="AlphaFoldDB" id="A0A8X7WVI4"/>
<evidence type="ECO:0000259" key="10">
    <source>
        <dbReference type="PROSITE" id="PS50835"/>
    </source>
</evidence>
<evidence type="ECO:0000313" key="12">
    <source>
        <dbReference type="Proteomes" id="UP000886611"/>
    </source>
</evidence>
<dbReference type="PROSITE" id="PS50835">
    <property type="entry name" value="IG_LIKE"/>
    <property type="match status" value="5"/>
</dbReference>
<dbReference type="CDD" id="cd00099">
    <property type="entry name" value="IgV"/>
    <property type="match status" value="2"/>
</dbReference>
<protein>
    <submittedName>
        <fullName evidence="11">IGSF3 protein</fullName>
    </submittedName>
</protein>
<dbReference type="PANTHER" id="PTHR12207:SF25">
    <property type="entry name" value="IMMUNOGLOBULIN SUPERFAMILY MEMBER 2"/>
    <property type="match status" value="1"/>
</dbReference>
<keyword evidence="4" id="KW-0677">Repeat</keyword>
<feature type="domain" description="Ig-like" evidence="10">
    <location>
        <begin position="364"/>
        <end position="489"/>
    </location>
</feature>
<keyword evidence="6" id="KW-0472">Membrane</keyword>
<gene>
    <name evidence="11" type="primary">Igsf3_1</name>
    <name evidence="11" type="ORF">GTO96_0012857</name>
</gene>
<feature type="non-terminal residue" evidence="11">
    <location>
        <position position="1"/>
    </location>
</feature>
<feature type="non-terminal residue" evidence="11">
    <location>
        <position position="1120"/>
    </location>
</feature>
<feature type="domain" description="Ig-like" evidence="10">
    <location>
        <begin position="118"/>
        <end position="206"/>
    </location>
</feature>
<dbReference type="InterPro" id="IPR003599">
    <property type="entry name" value="Ig_sub"/>
</dbReference>
<dbReference type="EMBL" id="JAATIS010008602">
    <property type="protein sequence ID" value="KAG2456369.1"/>
    <property type="molecule type" value="Genomic_DNA"/>
</dbReference>
<feature type="domain" description="Ig-like" evidence="10">
    <location>
        <begin position="754"/>
        <end position="854"/>
    </location>
</feature>
<feature type="compositionally biased region" description="Polar residues" evidence="9">
    <location>
        <begin position="910"/>
        <end position="942"/>
    </location>
</feature>
<evidence type="ECO:0000256" key="8">
    <source>
        <dbReference type="ARBA" id="ARBA00023319"/>
    </source>
</evidence>
<evidence type="ECO:0000256" key="2">
    <source>
        <dbReference type="ARBA" id="ARBA00022692"/>
    </source>
</evidence>
<dbReference type="InterPro" id="IPR007110">
    <property type="entry name" value="Ig-like_dom"/>
</dbReference>
<evidence type="ECO:0000256" key="1">
    <source>
        <dbReference type="ARBA" id="ARBA00004479"/>
    </source>
</evidence>
<dbReference type="Proteomes" id="UP000886611">
    <property type="component" value="Unassembled WGS sequence"/>
</dbReference>
<dbReference type="SMART" id="SM00406">
    <property type="entry name" value="IGv"/>
    <property type="match status" value="5"/>
</dbReference>
<dbReference type="InterPro" id="IPR013106">
    <property type="entry name" value="Ig_V-set"/>
</dbReference>
<dbReference type="InterPro" id="IPR013783">
    <property type="entry name" value="Ig-like_fold"/>
</dbReference>
<dbReference type="FunFam" id="2.60.40.10:FF:000191">
    <property type="entry name" value="Immunoglobulin superfamily member 3"/>
    <property type="match status" value="1"/>
</dbReference>
<keyword evidence="2" id="KW-0812">Transmembrane</keyword>
<dbReference type="SUPFAM" id="SSF48726">
    <property type="entry name" value="Immunoglobulin"/>
    <property type="match status" value="6"/>
</dbReference>
<evidence type="ECO:0000313" key="11">
    <source>
        <dbReference type="EMBL" id="KAG2456369.1"/>
    </source>
</evidence>
<keyword evidence="12" id="KW-1185">Reference proteome</keyword>
<evidence type="ECO:0000256" key="5">
    <source>
        <dbReference type="ARBA" id="ARBA00022989"/>
    </source>
</evidence>
<keyword evidence="7" id="KW-1015">Disulfide bond</keyword>
<feature type="domain" description="Ig-like" evidence="10">
    <location>
        <begin position="497"/>
        <end position="615"/>
    </location>
</feature>
<comment type="subcellular location">
    <subcellularLocation>
        <location evidence="1">Membrane</location>
        <topology evidence="1">Single-pass type I membrane protein</topology>
    </subcellularLocation>
</comment>
<feature type="domain" description="Ig-like" evidence="10">
    <location>
        <begin position="619"/>
        <end position="750"/>
    </location>
</feature>
<comment type="caution">
    <text evidence="11">The sequence shown here is derived from an EMBL/GenBank/DDBJ whole genome shotgun (WGS) entry which is preliminary data.</text>
</comment>
<name>A0A8X7WVI4_POLSE</name>
<dbReference type="FunFam" id="2.60.40.10:FF:000491">
    <property type="entry name" value="Immunoglobulin superfamily, member 3"/>
    <property type="match status" value="1"/>
</dbReference>
<evidence type="ECO:0000256" key="9">
    <source>
        <dbReference type="SAM" id="MobiDB-lite"/>
    </source>
</evidence>
<feature type="region of interest" description="Disordered" evidence="9">
    <location>
        <begin position="910"/>
        <end position="951"/>
    </location>
</feature>
<dbReference type="Pfam" id="PF07686">
    <property type="entry name" value="V-set"/>
    <property type="match status" value="2"/>
</dbReference>
<sequence>MCNVSGYKGGTQDFEFSIYKPSRPNTEIKIISTRDPHIHYAIYQKRVTNGEISIHRLAGDSVQLHINKLQSDDAGEYECYTPSTDGVHFGTYSDKMNLAVIEDTLSAKMEEKILNKVEGDRLVLDCEVSKETFQHTHVEITWYLKKGDTKIEIISLQKEFTLQPGTEYKERYEAGQVRLDKTGSTIYTLIISQLKVSDTGDIYCAAGEWIQDPDRSWYQISSKETKPVKVSVNSLGSTFNTKISSTKTNLIERESLELSCTIEAQAVAHRYFLVSLLKDTSKVAGFGPTGVPEISDLYIPREKNGEIKVFKKSTNEYWFKVLHVGKEDEGKYLCEVTEMKPGPDTEFKEGEKKSSNEESIVITPLQSQLDIAISSDLTIMEGDTVYISCNVTGTDEQLSVSWILKTNTNEVRDILSISQSGMVELGEKYKKRFQSGDIKAYRASQESFMLQVSNSLPSDEGKYMCTLTQWVPDAAEKWKQGERKSKEVKVAITSLATSLSLSLKSRIVSVQENGNISFICITKGPRVPLSVTWTFQPNELTEETIVSISYNGNVKWSEIGKHFQTRTKVENAEGISKLSIAMVSASENGKYQCHIEAWIAGIKRTQKSSNQMKVDVNKPASKLSVISMPPSLKAAPGADIEIKCKIDARTFDSSQFAVSWYFSQVTNGLMNASILKTDRENMLHAVELSSPPFKYQIKRASKDLYILSIMQADVNDTGMHYCVVEEWLQDGNREWYLLDQKSTKTDVTVSSAGNKVHVTMTHENISTEAMKSFQLSCHITSHSSSESRFDVIWSKMNEAGEEQDIFKAQRFSTSLSTVVKDRILVFDNPEQGLYSLTMQNAEVQDSGRYFCHVEEWLLTHRTAWYKIAEGRSGISAVHVTEQAVAQLLAAGLFRRRPDIRGLLRLKGSFSSPGSVPTKRTQGQNRCQSTQLRATHGQRSPNGTRHLPDRHPLRGFRVPLDSGTVGTACSLTPGLRDSLCSLRGGQPSACTQQRSHCIGGGTQPLNPPFTLGRLGDMRLVLTNTSPFPSASATYRRNRHPALYSSVHSGAPWRFETPYGIKAPLSVCVPIVRRKTADFGRRALGPGALSSPCPFSVLSDSPRHAYSQRRRDSPVGGLLTRN</sequence>
<dbReference type="Gene3D" id="2.60.40.10">
    <property type="entry name" value="Immunoglobulins"/>
    <property type="match status" value="6"/>
</dbReference>
<evidence type="ECO:0000256" key="4">
    <source>
        <dbReference type="ARBA" id="ARBA00022737"/>
    </source>
</evidence>
<dbReference type="InterPro" id="IPR051102">
    <property type="entry name" value="IgSF_V-set/TM_domain"/>
</dbReference>
<accession>A0A8X7WVI4</accession>
<evidence type="ECO:0000256" key="7">
    <source>
        <dbReference type="ARBA" id="ARBA00023157"/>
    </source>
</evidence>
<evidence type="ECO:0000256" key="3">
    <source>
        <dbReference type="ARBA" id="ARBA00022729"/>
    </source>
</evidence>
<proteinExistence type="predicted"/>
<keyword evidence="3" id="KW-0732">Signal</keyword>
<organism evidence="11 12">
    <name type="scientific">Polypterus senegalus</name>
    <name type="common">Senegal bichir</name>
    <dbReference type="NCBI Taxonomy" id="55291"/>
    <lineage>
        <taxon>Eukaryota</taxon>
        <taxon>Metazoa</taxon>
        <taxon>Chordata</taxon>
        <taxon>Craniata</taxon>
        <taxon>Vertebrata</taxon>
        <taxon>Euteleostomi</taxon>
        <taxon>Actinopterygii</taxon>
        <taxon>Polypteriformes</taxon>
        <taxon>Polypteridae</taxon>
        <taxon>Polypterus</taxon>
    </lineage>
</organism>
<keyword evidence="5" id="KW-1133">Transmembrane helix</keyword>
<dbReference type="PANTHER" id="PTHR12207">
    <property type="entry name" value="V-SET AND TRANSMEMBRANE DOMAIN-CONTAINING PROTEIN"/>
    <property type="match status" value="1"/>
</dbReference>